<sequence>MRLTIRTRHIHMPRESQFFIGSTTVQAKFRHGRDKHCGVARRAQQRDGIPMAVRHLDEAQTEHAAIPQLD</sequence>
<reference evidence="1 2" key="1">
    <citation type="submission" date="2023-07" db="EMBL/GenBank/DDBJ databases">
        <title>Genomic Encyclopedia of Type Strains, Phase IV (KMG-IV): sequencing the most valuable type-strain genomes for metagenomic binning, comparative biology and taxonomic classification.</title>
        <authorList>
            <person name="Goeker M."/>
        </authorList>
    </citation>
    <scope>NUCLEOTIDE SEQUENCE [LARGE SCALE GENOMIC DNA]</scope>
    <source>
        <strain evidence="1 2">DSM 25924</strain>
    </source>
</reference>
<comment type="caution">
    <text evidence="1">The sequence shown here is derived from an EMBL/GenBank/DDBJ whole genome shotgun (WGS) entry which is preliminary data.</text>
</comment>
<keyword evidence="2" id="KW-1185">Reference proteome</keyword>
<accession>A0ABT9LT49</accession>
<dbReference type="Proteomes" id="UP001229209">
    <property type="component" value="Unassembled WGS sequence"/>
</dbReference>
<dbReference type="EMBL" id="JAURUO010000001">
    <property type="protein sequence ID" value="MDP9727448.1"/>
    <property type="molecule type" value="Genomic_DNA"/>
</dbReference>
<organism evidence="1 2">
    <name type="scientific">Alicyclobacillus tolerans</name>
    <dbReference type="NCBI Taxonomy" id="90970"/>
    <lineage>
        <taxon>Bacteria</taxon>
        <taxon>Bacillati</taxon>
        <taxon>Bacillota</taxon>
        <taxon>Bacilli</taxon>
        <taxon>Bacillales</taxon>
        <taxon>Alicyclobacillaceae</taxon>
        <taxon>Alicyclobacillus</taxon>
    </lineage>
</organism>
<gene>
    <name evidence="1" type="ORF">J2S04_000370</name>
</gene>
<evidence type="ECO:0000313" key="1">
    <source>
        <dbReference type="EMBL" id="MDP9727448.1"/>
    </source>
</evidence>
<evidence type="ECO:0000313" key="2">
    <source>
        <dbReference type="Proteomes" id="UP001229209"/>
    </source>
</evidence>
<protein>
    <submittedName>
        <fullName evidence="1">Uncharacterized protein</fullName>
    </submittedName>
</protein>
<name>A0ABT9LT49_9BACL</name>
<proteinExistence type="predicted"/>
<dbReference type="RefSeq" id="WP_306952906.1">
    <property type="nucleotide sequence ID" value="NZ_JAURUO010000001.1"/>
</dbReference>